<dbReference type="InterPro" id="IPR004666">
    <property type="entry name" value="Rp_bS6_RimK/Lys_biosynth_LsyX"/>
</dbReference>
<dbReference type="OrthoDB" id="9803907at2"/>
<dbReference type="PROSITE" id="PS50975">
    <property type="entry name" value="ATP_GRASP"/>
    <property type="match status" value="1"/>
</dbReference>
<dbReference type="Proteomes" id="UP000267003">
    <property type="component" value="Unassembled WGS sequence"/>
</dbReference>
<dbReference type="InterPro" id="IPR013651">
    <property type="entry name" value="ATP-grasp_RimK-type"/>
</dbReference>
<keyword evidence="3 4" id="KW-0067">ATP-binding</keyword>
<evidence type="ECO:0000256" key="3">
    <source>
        <dbReference type="ARBA" id="ARBA00022840"/>
    </source>
</evidence>
<dbReference type="RefSeq" id="WP_120556008.1">
    <property type="nucleotide sequence ID" value="NZ_RAWK01000077.1"/>
</dbReference>
<dbReference type="Gene3D" id="3.40.50.20">
    <property type="match status" value="1"/>
</dbReference>
<dbReference type="Pfam" id="PF22626">
    <property type="entry name" value="LysX_preATP_grasp"/>
    <property type="match status" value="1"/>
</dbReference>
<dbReference type="EMBL" id="RAWK01000077">
    <property type="protein sequence ID" value="RKH66933.1"/>
    <property type="molecule type" value="Genomic_DNA"/>
</dbReference>
<accession>A0A3A8QE28</accession>
<dbReference type="InterPro" id="IPR011761">
    <property type="entry name" value="ATP-grasp"/>
</dbReference>
<gene>
    <name evidence="6" type="ORF">D7W81_14730</name>
</gene>
<organism evidence="6 7">
    <name type="scientific">Corallococcus aberystwythensis</name>
    <dbReference type="NCBI Taxonomy" id="2316722"/>
    <lineage>
        <taxon>Bacteria</taxon>
        <taxon>Pseudomonadati</taxon>
        <taxon>Myxococcota</taxon>
        <taxon>Myxococcia</taxon>
        <taxon>Myxococcales</taxon>
        <taxon>Cystobacterineae</taxon>
        <taxon>Myxococcaceae</taxon>
        <taxon>Corallococcus</taxon>
    </lineage>
</organism>
<feature type="domain" description="ATP-grasp" evidence="5">
    <location>
        <begin position="93"/>
        <end position="276"/>
    </location>
</feature>
<dbReference type="Gene3D" id="3.30.1490.20">
    <property type="entry name" value="ATP-grasp fold, A domain"/>
    <property type="match status" value="1"/>
</dbReference>
<evidence type="ECO:0000313" key="6">
    <source>
        <dbReference type="EMBL" id="RKH66933.1"/>
    </source>
</evidence>
<dbReference type="AlphaFoldDB" id="A0A3A8QE28"/>
<dbReference type="InterPro" id="IPR054562">
    <property type="entry name" value="LysX/ArgX_preATP_grasp"/>
</dbReference>
<dbReference type="SUPFAM" id="SSF52440">
    <property type="entry name" value="PreATP-grasp domain"/>
    <property type="match status" value="1"/>
</dbReference>
<dbReference type="Pfam" id="PF08443">
    <property type="entry name" value="RimK"/>
    <property type="match status" value="1"/>
</dbReference>
<evidence type="ECO:0000256" key="2">
    <source>
        <dbReference type="ARBA" id="ARBA00022741"/>
    </source>
</evidence>
<evidence type="ECO:0000313" key="7">
    <source>
        <dbReference type="Proteomes" id="UP000267003"/>
    </source>
</evidence>
<keyword evidence="2 4" id="KW-0547">Nucleotide-binding</keyword>
<keyword evidence="6" id="KW-0436">Ligase</keyword>
<dbReference type="Gene3D" id="3.30.470.20">
    <property type="entry name" value="ATP-grasp fold, B domain"/>
    <property type="match status" value="1"/>
</dbReference>
<reference evidence="7" key="1">
    <citation type="submission" date="2018-09" db="EMBL/GenBank/DDBJ databases">
        <authorList>
            <person name="Livingstone P.G."/>
            <person name="Whitworth D.E."/>
        </authorList>
    </citation>
    <scope>NUCLEOTIDE SEQUENCE [LARGE SCALE GENOMIC DNA]</scope>
    <source>
        <strain evidence="7">AB050A</strain>
    </source>
</reference>
<dbReference type="GO" id="GO:0005737">
    <property type="term" value="C:cytoplasm"/>
    <property type="evidence" value="ECO:0007669"/>
    <property type="project" value="TreeGrafter"/>
</dbReference>
<dbReference type="GO" id="GO:0009432">
    <property type="term" value="P:SOS response"/>
    <property type="evidence" value="ECO:0007669"/>
    <property type="project" value="TreeGrafter"/>
</dbReference>
<dbReference type="InterPro" id="IPR016185">
    <property type="entry name" value="PreATP-grasp_dom_sf"/>
</dbReference>
<dbReference type="GO" id="GO:0005524">
    <property type="term" value="F:ATP binding"/>
    <property type="evidence" value="ECO:0007669"/>
    <property type="project" value="UniProtKB-UniRule"/>
</dbReference>
<dbReference type="InterPro" id="IPR013815">
    <property type="entry name" value="ATP_grasp_subdomain_1"/>
</dbReference>
<dbReference type="PANTHER" id="PTHR21621:SF0">
    <property type="entry name" value="BETA-CITRYLGLUTAMATE SYNTHASE B-RELATED"/>
    <property type="match status" value="1"/>
</dbReference>
<protein>
    <submittedName>
        <fullName evidence="6">RimK family alpha-L-glutamate ligase</fullName>
    </submittedName>
</protein>
<dbReference type="GO" id="GO:0046872">
    <property type="term" value="F:metal ion binding"/>
    <property type="evidence" value="ECO:0007669"/>
    <property type="project" value="UniProtKB-KW"/>
</dbReference>
<dbReference type="NCBIfam" id="TIGR00768">
    <property type="entry name" value="rimK_fam"/>
    <property type="match status" value="1"/>
</dbReference>
<name>A0A3A8QE28_9BACT</name>
<evidence type="ECO:0000256" key="4">
    <source>
        <dbReference type="PROSITE-ProRule" id="PRU00409"/>
    </source>
</evidence>
<evidence type="ECO:0000256" key="1">
    <source>
        <dbReference type="ARBA" id="ARBA00022723"/>
    </source>
</evidence>
<dbReference type="GO" id="GO:0018169">
    <property type="term" value="F:ribosomal S6-glutamic acid ligase activity"/>
    <property type="evidence" value="ECO:0007669"/>
    <property type="project" value="TreeGrafter"/>
</dbReference>
<proteinExistence type="predicted"/>
<dbReference type="PANTHER" id="PTHR21621">
    <property type="entry name" value="RIBOSOMAL PROTEIN S6 MODIFICATION PROTEIN"/>
    <property type="match status" value="1"/>
</dbReference>
<evidence type="ECO:0000259" key="5">
    <source>
        <dbReference type="PROSITE" id="PS50975"/>
    </source>
</evidence>
<comment type="caution">
    <text evidence="6">The sequence shown here is derived from an EMBL/GenBank/DDBJ whole genome shotgun (WGS) entry which is preliminary data.</text>
</comment>
<dbReference type="SUPFAM" id="SSF56059">
    <property type="entry name" value="Glutathione synthetase ATP-binding domain-like"/>
    <property type="match status" value="1"/>
</dbReference>
<keyword evidence="7" id="KW-1185">Reference proteome</keyword>
<sequence>MRKVDLVYTRVRTEEKLLLEALRRRDCAVNLVQDSGMVLSMDRQRDTEADTVLMRSMSFTRARYLATFLEMKGLRVLNSARTISLCGDKALTSAALAAKGVPMPWAFVAFDEDACLDAIDAKGYPVVTKPVLGSWGRMVARLDSRTAAEGVLSTRFGTGGAQDHVALVQEYVDKPGYDLRVYVIGRAVGGLRRRSEHWITNTARGAVPERYEVPVVHAKLAEAAAEAVGGDMVAVDLLETRGGDIYVNEINHCVEFARSIDETGVPLPDLIAEYIVSGAGGAGGAGGARR</sequence>
<keyword evidence="1" id="KW-0479">Metal-binding</keyword>